<dbReference type="InterPro" id="IPR031322">
    <property type="entry name" value="Shikimate/glucono_kinase"/>
</dbReference>
<dbReference type="PANTHER" id="PTHR43442:SF3">
    <property type="entry name" value="GLUCONOKINASE-RELATED"/>
    <property type="match status" value="1"/>
</dbReference>
<dbReference type="Pfam" id="PF01202">
    <property type="entry name" value="SKI"/>
    <property type="match status" value="1"/>
</dbReference>
<evidence type="ECO:0000256" key="6">
    <source>
        <dbReference type="ARBA" id="ARBA00022777"/>
    </source>
</evidence>
<dbReference type="NCBIfam" id="TIGR01313">
    <property type="entry name" value="therm_gnt_kin"/>
    <property type="match status" value="1"/>
</dbReference>
<dbReference type="EMBL" id="LHPJ01000004">
    <property type="protein sequence ID" value="KOO04793.1"/>
    <property type="molecule type" value="Genomic_DNA"/>
</dbReference>
<keyword evidence="12" id="KW-1185">Reference proteome</keyword>
<evidence type="ECO:0000256" key="1">
    <source>
        <dbReference type="ARBA" id="ARBA00004761"/>
    </source>
</evidence>
<evidence type="ECO:0000313" key="12">
    <source>
        <dbReference type="Proteomes" id="UP000037515"/>
    </source>
</evidence>
<dbReference type="RefSeq" id="WP_053394451.1">
    <property type="nucleotide sequence ID" value="NZ_LHPJ01000004.1"/>
</dbReference>
<evidence type="ECO:0000256" key="9">
    <source>
        <dbReference type="ARBA" id="ARBA00048090"/>
    </source>
</evidence>
<comment type="catalytic activity">
    <reaction evidence="9 10">
        <text>D-gluconate + ATP = 6-phospho-D-gluconate + ADP + H(+)</text>
        <dbReference type="Rhea" id="RHEA:19433"/>
        <dbReference type="ChEBI" id="CHEBI:15378"/>
        <dbReference type="ChEBI" id="CHEBI:18391"/>
        <dbReference type="ChEBI" id="CHEBI:30616"/>
        <dbReference type="ChEBI" id="CHEBI:58759"/>
        <dbReference type="ChEBI" id="CHEBI:456216"/>
        <dbReference type="EC" id="2.7.1.12"/>
    </reaction>
</comment>
<dbReference type="SUPFAM" id="SSF52540">
    <property type="entry name" value="P-loop containing nucleoside triphosphate hydrolases"/>
    <property type="match status" value="1"/>
</dbReference>
<dbReference type="CDD" id="cd02021">
    <property type="entry name" value="GntK"/>
    <property type="match status" value="1"/>
</dbReference>
<evidence type="ECO:0000256" key="8">
    <source>
        <dbReference type="ARBA" id="ARBA00023064"/>
    </source>
</evidence>
<evidence type="ECO:0000256" key="3">
    <source>
        <dbReference type="ARBA" id="ARBA00012054"/>
    </source>
</evidence>
<evidence type="ECO:0000256" key="10">
    <source>
        <dbReference type="RuleBase" id="RU363066"/>
    </source>
</evidence>
<gene>
    <name evidence="11" type="ORF">AKJ17_03760</name>
</gene>
<organism evidence="11 12">
    <name type="scientific">Vibrio nereis</name>
    <dbReference type="NCBI Taxonomy" id="693"/>
    <lineage>
        <taxon>Bacteria</taxon>
        <taxon>Pseudomonadati</taxon>
        <taxon>Pseudomonadota</taxon>
        <taxon>Gammaproteobacteria</taxon>
        <taxon>Vibrionales</taxon>
        <taxon>Vibrionaceae</taxon>
        <taxon>Vibrio</taxon>
    </lineage>
</organism>
<reference evidence="12" key="1">
    <citation type="submission" date="2015-08" db="EMBL/GenBank/DDBJ databases">
        <title>Vibrio galatheae sp. nov., a novel member of the Vibrionaceae family isolated from the Solomon Islands.</title>
        <authorList>
            <person name="Giubergia S."/>
            <person name="Machado H."/>
            <person name="Mateiu R.V."/>
            <person name="Gram L."/>
        </authorList>
    </citation>
    <scope>NUCLEOTIDE SEQUENCE [LARGE SCALE GENOMIC DNA]</scope>
    <source>
        <strain evidence="12">DSM 19584</strain>
    </source>
</reference>
<dbReference type="FunFam" id="3.40.50.300:FF:000522">
    <property type="entry name" value="Gluconokinase"/>
    <property type="match status" value="1"/>
</dbReference>
<dbReference type="AlphaFoldDB" id="A0A0M0HT47"/>
<keyword evidence="6 10" id="KW-0418">Kinase</keyword>
<dbReference type="InterPro" id="IPR006001">
    <property type="entry name" value="Therm_gnt_kin"/>
</dbReference>
<comment type="pathway">
    <text evidence="1">Carbohydrate acid metabolism.</text>
</comment>
<comment type="caution">
    <text evidence="11">The sequence shown here is derived from an EMBL/GenBank/DDBJ whole genome shotgun (WGS) entry which is preliminary data.</text>
</comment>
<keyword evidence="5 10" id="KW-0547">Nucleotide-binding</keyword>
<dbReference type="GO" id="GO:0005737">
    <property type="term" value="C:cytoplasm"/>
    <property type="evidence" value="ECO:0007669"/>
    <property type="project" value="TreeGrafter"/>
</dbReference>
<keyword evidence="8" id="KW-0311">Gluconate utilization</keyword>
<name>A0A0M0HT47_VIBNE</name>
<comment type="similarity">
    <text evidence="2 10">Belongs to the gluconokinase GntK/GntV family.</text>
</comment>
<protein>
    <recommendedName>
        <fullName evidence="3 10">Gluconokinase</fullName>
        <ecNumber evidence="3 10">2.7.1.12</ecNumber>
    </recommendedName>
</protein>
<dbReference type="STRING" id="693.AKJ17_03760"/>
<dbReference type="PATRIC" id="fig|693.5.peg.759"/>
<dbReference type="PRINTS" id="PR01100">
    <property type="entry name" value="SHIKIMTKNASE"/>
</dbReference>
<sequence>MKAKKILVMGVSGCGKSLIGSEIAKALGLPFHDGDDYHPKANVEKMAQGIPLNDDDRIGWLETLNRIYVENDAAVIACSALKPAYRDILRRDNDELVIVYLQGDFETIWSRHQQRANHYFNGEVMLKSQFEALIEPEQDEALFIDISADVPQVLAAALKAIEELDNGAI</sequence>
<accession>A0A0M0HT47</accession>
<evidence type="ECO:0000256" key="4">
    <source>
        <dbReference type="ARBA" id="ARBA00022679"/>
    </source>
</evidence>
<evidence type="ECO:0000256" key="2">
    <source>
        <dbReference type="ARBA" id="ARBA00008420"/>
    </source>
</evidence>
<dbReference type="PANTHER" id="PTHR43442">
    <property type="entry name" value="GLUCONOKINASE-RELATED"/>
    <property type="match status" value="1"/>
</dbReference>
<dbReference type="GO" id="GO:0005524">
    <property type="term" value="F:ATP binding"/>
    <property type="evidence" value="ECO:0007669"/>
    <property type="project" value="UniProtKB-KW"/>
</dbReference>
<dbReference type="OrthoDB" id="9795716at2"/>
<evidence type="ECO:0000313" key="11">
    <source>
        <dbReference type="EMBL" id="KOO04793.1"/>
    </source>
</evidence>
<keyword evidence="7 10" id="KW-0067">ATP-binding</keyword>
<dbReference type="Gene3D" id="3.40.50.300">
    <property type="entry name" value="P-loop containing nucleotide triphosphate hydrolases"/>
    <property type="match status" value="1"/>
</dbReference>
<dbReference type="Proteomes" id="UP000037515">
    <property type="component" value="Unassembled WGS sequence"/>
</dbReference>
<dbReference type="GO" id="GO:0019521">
    <property type="term" value="P:D-gluconate metabolic process"/>
    <property type="evidence" value="ECO:0007669"/>
    <property type="project" value="UniProtKB-KW"/>
</dbReference>
<evidence type="ECO:0000256" key="7">
    <source>
        <dbReference type="ARBA" id="ARBA00022840"/>
    </source>
</evidence>
<keyword evidence="4 10" id="KW-0808">Transferase</keyword>
<dbReference type="EC" id="2.7.1.12" evidence="3 10"/>
<evidence type="ECO:0000256" key="5">
    <source>
        <dbReference type="ARBA" id="ARBA00022741"/>
    </source>
</evidence>
<dbReference type="GO" id="GO:0046316">
    <property type="term" value="F:gluconokinase activity"/>
    <property type="evidence" value="ECO:0007669"/>
    <property type="project" value="UniProtKB-EC"/>
</dbReference>
<dbReference type="InterPro" id="IPR027417">
    <property type="entry name" value="P-loop_NTPase"/>
</dbReference>
<proteinExistence type="inferred from homology"/>